<accession>Q22736</accession>
<gene>
    <name evidence="1" type="ORF">CELE_T24D5.2</name>
    <name evidence="1 3" type="ORF">T24D5.2</name>
</gene>
<name>Q22736_CAEEL</name>
<dbReference type="eggNOG" id="ENOG502TFFS">
    <property type="taxonomic scope" value="Eukaryota"/>
</dbReference>
<dbReference type="Bgee" id="WBGene00011990">
    <property type="expression patterns" value="Expressed in larva and 3 other cell types or tissues"/>
</dbReference>
<organism evidence="1 2">
    <name type="scientific">Caenorhabditis elegans</name>
    <dbReference type="NCBI Taxonomy" id="6239"/>
    <lineage>
        <taxon>Eukaryota</taxon>
        <taxon>Metazoa</taxon>
        <taxon>Ecdysozoa</taxon>
        <taxon>Nematoda</taxon>
        <taxon>Chromadorea</taxon>
        <taxon>Rhabditida</taxon>
        <taxon>Rhabditina</taxon>
        <taxon>Rhabditomorpha</taxon>
        <taxon>Rhabditoidea</taxon>
        <taxon>Rhabditidae</taxon>
        <taxon>Peloderinae</taxon>
        <taxon>Caenorhabditis</taxon>
    </lineage>
</organism>
<proteinExistence type="predicted"/>
<dbReference type="AlphaFoldDB" id="Q22736"/>
<evidence type="ECO:0000313" key="2">
    <source>
        <dbReference type="Proteomes" id="UP000001940"/>
    </source>
</evidence>
<sequence>MESCALVQLEATEEKNLLKDEEDKGISLEQMLGLEKIGVELESDSEYDFVEESVETDKENELEHSPEYAELVHWRINFRTRNHVPSDHIFVDTTSSTEESSSKAMNQFLKGPDGEVLAKYFQFCHELKNTTYKNKYTIRLDAYKMTFSERDDSILIRSDGDSTVHMGISNNTLFRNRNMAIEELRNMLSQNIRVYKSLFVTNRSQQMGEMDLSKCVSTITAENLTVVMDSFPNIIEIVKLHRPMLNKFTLMCSGEYGNIMELEQVRNAANLKLDGLSKITDDQLNSITATNFEITSNIITDQGINRFIKARLADDIPDNYFASVGCRHGNWKMKEVLSGLKYTAYDDEMAYVRKNGMIPINVFEADLVSLPTTKPNERLVVIINKYYFECFKESMKPDLLVHDTTQLP</sequence>
<dbReference type="HOGENOM" id="CLU_055696_0_0_1"/>
<evidence type="ECO:0000313" key="1">
    <source>
        <dbReference type="EMBL" id="CAA92020.1"/>
    </source>
</evidence>
<dbReference type="UCSC" id="T24D5.2">
    <property type="organism name" value="c. elegans"/>
</dbReference>
<dbReference type="WormBase" id="T24D5.2">
    <property type="protein sequence ID" value="CE03722"/>
    <property type="gene ID" value="WBGene00011990"/>
</dbReference>
<dbReference type="GeneID" id="188850"/>
<dbReference type="RefSeq" id="NP_510104.1">
    <property type="nucleotide sequence ID" value="NM_077703.3"/>
</dbReference>
<dbReference type="EMBL" id="BX284606">
    <property type="protein sequence ID" value="CAA92020.1"/>
    <property type="molecule type" value="Genomic_DNA"/>
</dbReference>
<keyword evidence="2" id="KW-1185">Reference proteome</keyword>
<dbReference type="PIR" id="T25243">
    <property type="entry name" value="T25243"/>
</dbReference>
<dbReference type="KEGG" id="cel:CELE_T24D5.2"/>
<dbReference type="PaxDb" id="6239-T24D5.2"/>
<dbReference type="CTD" id="188850"/>
<evidence type="ECO:0000313" key="3">
    <source>
        <dbReference type="WormBase" id="T24D5.2"/>
    </source>
</evidence>
<dbReference type="OrthoDB" id="5865428at2759"/>
<dbReference type="AGR" id="WB:WBGene00011990"/>
<dbReference type="FunCoup" id="Q22736">
    <property type="interactions" value="1197"/>
</dbReference>
<dbReference type="OMA" id="QMGEMDL"/>
<reference evidence="1 2" key="1">
    <citation type="journal article" date="1998" name="Science">
        <title>Genome sequence of the nematode C. elegans: a platform for investigating biology.</title>
        <authorList>
            <consortium name="The C. elegans sequencing consortium"/>
            <person name="Sulson J.E."/>
            <person name="Waterston R."/>
        </authorList>
    </citation>
    <scope>NUCLEOTIDE SEQUENCE [LARGE SCALE GENOMIC DNA]</scope>
    <source>
        <strain evidence="1 2">Bristol N2</strain>
    </source>
</reference>
<dbReference type="InParanoid" id="Q22736"/>
<protein>
    <submittedName>
        <fullName evidence="1">DUF38 domain-containing protein</fullName>
    </submittedName>
</protein>
<dbReference type="Proteomes" id="UP000001940">
    <property type="component" value="Chromosome X"/>
</dbReference>